<evidence type="ECO:0000256" key="7">
    <source>
        <dbReference type="ARBA" id="ARBA00052328"/>
    </source>
</evidence>
<feature type="binding site" evidence="9">
    <location>
        <position position="90"/>
    </location>
    <ligand>
        <name>5-phospho-alpha-D-ribose 1-diphosphate</name>
        <dbReference type="ChEBI" id="CHEBI:58017"/>
    </ligand>
</feature>
<evidence type="ECO:0000256" key="4">
    <source>
        <dbReference type="ARBA" id="ARBA00022679"/>
    </source>
</evidence>
<dbReference type="NCBIfam" id="TIGR01245">
    <property type="entry name" value="trpD"/>
    <property type="match status" value="1"/>
</dbReference>
<evidence type="ECO:0000256" key="8">
    <source>
        <dbReference type="ARBA" id="ARBA00061188"/>
    </source>
</evidence>
<reference evidence="12 13" key="1">
    <citation type="submission" date="2019-08" db="EMBL/GenBank/DDBJ databases">
        <authorList>
            <person name="Dhanesh K."/>
            <person name="Kumar G."/>
            <person name="Sasikala C."/>
            <person name="Venkata Ramana C."/>
        </authorList>
    </citation>
    <scope>NUCLEOTIDE SEQUENCE [LARGE SCALE GENOMIC DNA]</scope>
    <source>
        <strain evidence="12 13">JC645</strain>
    </source>
</reference>
<dbReference type="GO" id="GO:0004048">
    <property type="term" value="F:anthranilate phosphoribosyltransferase activity"/>
    <property type="evidence" value="ECO:0007669"/>
    <property type="project" value="UniProtKB-UniRule"/>
</dbReference>
<comment type="similarity">
    <text evidence="9">Belongs to the anthranilate phosphoribosyltransferase family.</text>
</comment>
<evidence type="ECO:0000256" key="6">
    <source>
        <dbReference type="ARBA" id="ARBA00023141"/>
    </source>
</evidence>
<evidence type="ECO:0000256" key="9">
    <source>
        <dbReference type="HAMAP-Rule" id="MF_00211"/>
    </source>
</evidence>
<feature type="binding site" evidence="9">
    <location>
        <position position="227"/>
    </location>
    <ligand>
        <name>Mg(2+)</name>
        <dbReference type="ChEBI" id="CHEBI:18420"/>
        <label>2</label>
    </ligand>
</feature>
<evidence type="ECO:0000259" key="10">
    <source>
        <dbReference type="Pfam" id="PF00591"/>
    </source>
</evidence>
<dbReference type="PANTHER" id="PTHR43285">
    <property type="entry name" value="ANTHRANILATE PHOSPHORIBOSYLTRANSFERASE"/>
    <property type="match status" value="1"/>
</dbReference>
<dbReference type="GO" id="GO:0000162">
    <property type="term" value="P:L-tryptophan biosynthetic process"/>
    <property type="evidence" value="ECO:0007669"/>
    <property type="project" value="UniProtKB-UniRule"/>
</dbReference>
<feature type="binding site" evidence="9">
    <location>
        <begin position="92"/>
        <end position="95"/>
    </location>
    <ligand>
        <name>5-phospho-alpha-D-ribose 1-diphosphate</name>
        <dbReference type="ChEBI" id="CHEBI:58017"/>
    </ligand>
</feature>
<dbReference type="InterPro" id="IPR005940">
    <property type="entry name" value="Anthranilate_Pribosyl_Tfrase"/>
</dbReference>
<dbReference type="InterPro" id="IPR035902">
    <property type="entry name" value="Nuc_phospho_transferase"/>
</dbReference>
<name>A0A5M6DEJ8_9BACT</name>
<dbReference type="InterPro" id="IPR000312">
    <property type="entry name" value="Glycosyl_Trfase_fam3"/>
</dbReference>
<keyword evidence="9" id="KW-0479">Metal-binding</keyword>
<keyword evidence="13" id="KW-1185">Reference proteome</keyword>
<dbReference type="InterPro" id="IPR036320">
    <property type="entry name" value="Glycosyl_Trfase_fam3_N_dom_sf"/>
</dbReference>
<feature type="domain" description="Glycosyl transferase family 3" evidence="10">
    <location>
        <begin position="77"/>
        <end position="326"/>
    </location>
</feature>
<accession>A0A5M6DEJ8</accession>
<keyword evidence="9" id="KW-0460">Magnesium</keyword>
<comment type="pathway">
    <text evidence="1 9">Amino-acid biosynthesis; L-tryptophan biosynthesis; L-tryptophan from chorismate: step 2/5.</text>
</comment>
<feature type="binding site" evidence="9">
    <location>
        <position position="94"/>
    </location>
    <ligand>
        <name>Mg(2+)</name>
        <dbReference type="ChEBI" id="CHEBI:18420"/>
        <label>1</label>
    </ligand>
</feature>
<dbReference type="EMBL" id="VWOX01000002">
    <property type="protein sequence ID" value="KAA5545971.1"/>
    <property type="molecule type" value="Genomic_DNA"/>
</dbReference>
<keyword evidence="4 9" id="KW-0808">Transferase</keyword>
<dbReference type="UniPathway" id="UPA00035">
    <property type="reaction ID" value="UER00041"/>
</dbReference>
<keyword evidence="6 9" id="KW-0057">Aromatic amino acid biosynthesis</keyword>
<dbReference type="SUPFAM" id="SSF52418">
    <property type="entry name" value="Nucleoside phosphorylase/phosphoribosyltransferase catalytic domain"/>
    <property type="match status" value="1"/>
</dbReference>
<dbReference type="RefSeq" id="WP_150074904.1">
    <property type="nucleotide sequence ID" value="NZ_VWOX01000002.1"/>
</dbReference>
<feature type="binding site" evidence="9">
    <location>
        <position position="82"/>
    </location>
    <ligand>
        <name>anthranilate</name>
        <dbReference type="ChEBI" id="CHEBI:16567"/>
        <label>1</label>
    </ligand>
</feature>
<dbReference type="EC" id="2.4.2.18" evidence="9"/>
<evidence type="ECO:0000313" key="12">
    <source>
        <dbReference type="EMBL" id="KAA5545971.1"/>
    </source>
</evidence>
<dbReference type="GO" id="GO:0005829">
    <property type="term" value="C:cytosol"/>
    <property type="evidence" value="ECO:0007669"/>
    <property type="project" value="TreeGrafter"/>
</dbReference>
<evidence type="ECO:0000256" key="1">
    <source>
        <dbReference type="ARBA" id="ARBA00004907"/>
    </source>
</evidence>
<proteinExistence type="inferred from homology"/>
<comment type="catalytic activity">
    <reaction evidence="7 9">
        <text>N-(5-phospho-beta-D-ribosyl)anthranilate + diphosphate = 5-phospho-alpha-D-ribose 1-diphosphate + anthranilate</text>
        <dbReference type="Rhea" id="RHEA:11768"/>
        <dbReference type="ChEBI" id="CHEBI:16567"/>
        <dbReference type="ChEBI" id="CHEBI:18277"/>
        <dbReference type="ChEBI" id="CHEBI:33019"/>
        <dbReference type="ChEBI" id="CHEBI:58017"/>
        <dbReference type="EC" id="2.4.2.18"/>
    </reaction>
</comment>
<feature type="binding site" evidence="9">
    <location>
        <begin position="110"/>
        <end position="118"/>
    </location>
    <ligand>
        <name>5-phospho-alpha-D-ribose 1-diphosphate</name>
        <dbReference type="ChEBI" id="CHEBI:58017"/>
    </ligand>
</feature>
<feature type="binding site" evidence="9">
    <location>
        <position position="82"/>
    </location>
    <ligand>
        <name>5-phospho-alpha-D-ribose 1-diphosphate</name>
        <dbReference type="ChEBI" id="CHEBI:58017"/>
    </ligand>
</feature>
<dbReference type="AlphaFoldDB" id="A0A5M6DEJ8"/>
<evidence type="ECO:0000313" key="13">
    <source>
        <dbReference type="Proteomes" id="UP000324479"/>
    </source>
</evidence>
<dbReference type="FunFam" id="3.40.1030.10:FF:000002">
    <property type="entry name" value="Anthranilate phosphoribosyltransferase"/>
    <property type="match status" value="1"/>
</dbReference>
<keyword evidence="2 9" id="KW-0028">Amino-acid biosynthesis</keyword>
<dbReference type="SUPFAM" id="SSF47648">
    <property type="entry name" value="Nucleoside phosphorylase/phosphoribosyltransferase N-terminal domain"/>
    <property type="match status" value="1"/>
</dbReference>
<dbReference type="HAMAP" id="MF_00211">
    <property type="entry name" value="TrpD"/>
    <property type="match status" value="1"/>
</dbReference>
<feature type="binding site" evidence="9">
    <location>
        <position position="122"/>
    </location>
    <ligand>
        <name>5-phospho-alpha-D-ribose 1-diphosphate</name>
        <dbReference type="ChEBI" id="CHEBI:58017"/>
    </ligand>
</feature>
<evidence type="ECO:0000256" key="5">
    <source>
        <dbReference type="ARBA" id="ARBA00022822"/>
    </source>
</evidence>
<comment type="caution">
    <text evidence="9">Lacks conserved residue(s) required for the propagation of feature annotation.</text>
</comment>
<comment type="caution">
    <text evidence="12">The sequence shown here is derived from an EMBL/GenBank/DDBJ whole genome shotgun (WGS) entry which is preliminary data.</text>
</comment>
<organism evidence="12 13">
    <name type="scientific">Roseiconus nitratireducens</name>
    <dbReference type="NCBI Taxonomy" id="2605748"/>
    <lineage>
        <taxon>Bacteria</taxon>
        <taxon>Pseudomonadati</taxon>
        <taxon>Planctomycetota</taxon>
        <taxon>Planctomycetia</taxon>
        <taxon>Pirellulales</taxon>
        <taxon>Pirellulaceae</taxon>
        <taxon>Roseiconus</taxon>
    </lineage>
</organism>
<keyword evidence="5 9" id="KW-0822">Tryptophan biosynthesis</keyword>
<dbReference type="InterPro" id="IPR017459">
    <property type="entry name" value="Glycosyl_Trfase_fam3_N_dom"/>
</dbReference>
<evidence type="ECO:0000256" key="3">
    <source>
        <dbReference type="ARBA" id="ARBA00022676"/>
    </source>
</evidence>
<keyword evidence="3 9" id="KW-0328">Glycosyltransferase</keyword>
<dbReference type="Proteomes" id="UP000324479">
    <property type="component" value="Unassembled WGS sequence"/>
</dbReference>
<comment type="subunit">
    <text evidence="9">Homodimer.</text>
</comment>
<dbReference type="Gene3D" id="3.40.1030.10">
    <property type="entry name" value="Nucleoside phosphorylase/phosphoribosyltransferase catalytic domain"/>
    <property type="match status" value="1"/>
</dbReference>
<dbReference type="GO" id="GO:0000287">
    <property type="term" value="F:magnesium ion binding"/>
    <property type="evidence" value="ECO:0007669"/>
    <property type="project" value="UniProtKB-UniRule"/>
</dbReference>
<protein>
    <recommendedName>
        <fullName evidence="9">Anthranilate phosphoribosyltransferase</fullName>
        <ecNumber evidence="9">2.4.2.18</ecNumber>
    </recommendedName>
</protein>
<evidence type="ECO:0000259" key="11">
    <source>
        <dbReference type="Pfam" id="PF02885"/>
    </source>
</evidence>
<sequence>MIQFPDAIATANSGQDLSAEQTAALIDQMLSGDADEDQVGDLLLALRQKGEAVTEIVGAARAMRAHMTRIPHGHRLLLDTCGTGGSQSHTFNISTAVAIVTAACGIPVAKHGNRKATSVTGSADVLEELGVGIESDPDAVARRLDEIGICFCFAVKLHPAMRHVVGIRRKLGVKTLFNLLGPLCNPAGATHQLLGTSQPEAFEKIAQAISELGTTRSFVLHAADGQDEVSLDGYTDVIEVCGDAEPRRHRWTPADFGLLPAGVEALAASGPAESAAIIRRIFDGEPGPCRDTVVAGVAASLVLTETAPNLSEAVKQACESIDSGAAKDKLSQLATPG</sequence>
<gene>
    <name evidence="9 12" type="primary">trpD</name>
    <name evidence="12" type="ORF">FYK55_03395</name>
</gene>
<dbReference type="Gene3D" id="1.20.970.10">
    <property type="entry name" value="Transferase, Pyrimidine Nucleoside Phosphorylase, Chain C"/>
    <property type="match status" value="1"/>
</dbReference>
<feature type="binding site" evidence="9">
    <location>
        <position position="113"/>
    </location>
    <ligand>
        <name>anthranilate</name>
        <dbReference type="ChEBI" id="CHEBI:16567"/>
        <label>1</label>
    </ligand>
</feature>
<comment type="cofactor">
    <cofactor evidence="9">
        <name>Mg(2+)</name>
        <dbReference type="ChEBI" id="CHEBI:18420"/>
    </cofactor>
    <text evidence="9">Binds 2 magnesium ions per monomer.</text>
</comment>
<feature type="binding site" evidence="9">
    <location>
        <position position="228"/>
    </location>
    <ligand>
        <name>Mg(2+)</name>
        <dbReference type="ChEBI" id="CHEBI:18420"/>
        <label>2</label>
    </ligand>
</feature>
<feature type="binding site" evidence="9">
    <location>
        <begin position="85"/>
        <end position="86"/>
    </location>
    <ligand>
        <name>5-phospho-alpha-D-ribose 1-diphosphate</name>
        <dbReference type="ChEBI" id="CHEBI:58017"/>
    </ligand>
</feature>
<dbReference type="PANTHER" id="PTHR43285:SF2">
    <property type="entry name" value="ANTHRANILATE PHOSPHORIBOSYLTRANSFERASE"/>
    <property type="match status" value="1"/>
</dbReference>
<evidence type="ECO:0000256" key="2">
    <source>
        <dbReference type="ARBA" id="ARBA00022605"/>
    </source>
</evidence>
<dbReference type="Pfam" id="PF02885">
    <property type="entry name" value="Glycos_trans_3N"/>
    <property type="match status" value="1"/>
</dbReference>
<dbReference type="Pfam" id="PF00591">
    <property type="entry name" value="Glycos_transf_3"/>
    <property type="match status" value="1"/>
</dbReference>
<feature type="binding site" evidence="9">
    <location>
        <position position="168"/>
    </location>
    <ligand>
        <name>anthranilate</name>
        <dbReference type="ChEBI" id="CHEBI:16567"/>
        <label>2</label>
    </ligand>
</feature>
<comment type="function">
    <text evidence="9">Catalyzes the transfer of the phosphoribosyl group of 5-phosphorylribose-1-pyrophosphate (PRPP) to anthranilate to yield N-(5'-phosphoribosyl)-anthranilate (PRA).</text>
</comment>
<comment type="similarity">
    <text evidence="8">In the C-terminal section; belongs to the anthranilate phosphoribosyltransferase family.</text>
</comment>
<feature type="binding site" evidence="9">
    <location>
        <position position="228"/>
    </location>
    <ligand>
        <name>Mg(2+)</name>
        <dbReference type="ChEBI" id="CHEBI:18420"/>
        <label>1</label>
    </ligand>
</feature>
<feature type="domain" description="Glycosyl transferase family 3 N-terminal" evidence="11">
    <location>
        <begin position="6"/>
        <end position="67"/>
    </location>
</feature>